<evidence type="ECO:0000256" key="8">
    <source>
        <dbReference type="ARBA" id="ARBA00022982"/>
    </source>
</evidence>
<dbReference type="InterPro" id="IPR011577">
    <property type="entry name" value="Cyt_b561_bac/Ni-Hgenase"/>
</dbReference>
<name>A0A098AYF5_DESHA</name>
<dbReference type="Proteomes" id="UP000054623">
    <property type="component" value="Unassembled WGS sequence"/>
</dbReference>
<keyword evidence="5" id="KW-0349">Heme</keyword>
<dbReference type="Gene3D" id="1.20.950.20">
    <property type="entry name" value="Transmembrane di-heme cytochromes, Chain C"/>
    <property type="match status" value="1"/>
</dbReference>
<evidence type="ECO:0000256" key="1">
    <source>
        <dbReference type="ARBA" id="ARBA00004651"/>
    </source>
</evidence>
<keyword evidence="3" id="KW-0813">Transport</keyword>
<proteinExistence type="inferred from homology"/>
<evidence type="ECO:0000256" key="3">
    <source>
        <dbReference type="ARBA" id="ARBA00022448"/>
    </source>
</evidence>
<gene>
    <name evidence="15" type="ORF">AT727_05370</name>
    <name evidence="14" type="ORF">DPCES_1762</name>
</gene>
<dbReference type="SUPFAM" id="SSF81342">
    <property type="entry name" value="Transmembrane di-heme cytochromes"/>
    <property type="match status" value="1"/>
</dbReference>
<evidence type="ECO:0000256" key="11">
    <source>
        <dbReference type="ARBA" id="ARBA00023136"/>
    </source>
</evidence>
<keyword evidence="10" id="KW-0408">Iron</keyword>
<dbReference type="Pfam" id="PF01292">
    <property type="entry name" value="Ni_hydr_CYTB"/>
    <property type="match status" value="1"/>
</dbReference>
<feature type="transmembrane region" description="Helical" evidence="12">
    <location>
        <begin position="16"/>
        <end position="35"/>
    </location>
</feature>
<protein>
    <submittedName>
        <fullName evidence="15">Hup-type Ni Fe-hydrogenase cytochrome b subunit</fullName>
    </submittedName>
    <submittedName>
        <fullName evidence="14">Membrane-bound [NiFe] hydrogenase membrane-integral cytochrome b</fullName>
    </submittedName>
</protein>
<dbReference type="GO" id="GO:0009055">
    <property type="term" value="F:electron transfer activity"/>
    <property type="evidence" value="ECO:0007669"/>
    <property type="project" value="InterPro"/>
</dbReference>
<dbReference type="InterPro" id="IPR000516">
    <property type="entry name" value="Ni-dep_Hydgase_cyt-B"/>
</dbReference>
<dbReference type="PANTHER" id="PTHR30485">
    <property type="entry name" value="NI/FE-HYDROGENASE 1 B-TYPE CYTOCHROME SUBUNIT"/>
    <property type="match status" value="1"/>
</dbReference>
<dbReference type="AlphaFoldDB" id="A0A098AYF5"/>
<dbReference type="NCBIfam" id="TIGR02125">
    <property type="entry name" value="CytB-hydogenase"/>
    <property type="match status" value="1"/>
</dbReference>
<dbReference type="OMA" id="FYIAYPF"/>
<dbReference type="EMBL" id="LK996017">
    <property type="protein sequence ID" value="CDX01649.1"/>
    <property type="molecule type" value="Genomic_DNA"/>
</dbReference>
<dbReference type="InterPro" id="IPR016174">
    <property type="entry name" value="Di-haem_cyt_TM"/>
</dbReference>
<evidence type="ECO:0000256" key="10">
    <source>
        <dbReference type="ARBA" id="ARBA00023004"/>
    </source>
</evidence>
<keyword evidence="11 12" id="KW-0472">Membrane</keyword>
<evidence type="ECO:0000259" key="13">
    <source>
        <dbReference type="Pfam" id="PF01292"/>
    </source>
</evidence>
<dbReference type="RefSeq" id="WP_005811610.1">
    <property type="nucleotide sequence ID" value="NZ_CABKQQ010000033.1"/>
</dbReference>
<organism evidence="14">
    <name type="scientific">Desulfitobacterium hafniense</name>
    <name type="common">Desulfitobacterium frappieri</name>
    <dbReference type="NCBI Taxonomy" id="49338"/>
    <lineage>
        <taxon>Bacteria</taxon>
        <taxon>Bacillati</taxon>
        <taxon>Bacillota</taxon>
        <taxon>Clostridia</taxon>
        <taxon>Eubacteriales</taxon>
        <taxon>Desulfitobacteriaceae</taxon>
        <taxon>Desulfitobacterium</taxon>
    </lineage>
</organism>
<evidence type="ECO:0000256" key="12">
    <source>
        <dbReference type="SAM" id="Phobius"/>
    </source>
</evidence>
<reference evidence="14" key="1">
    <citation type="submission" date="2014-07" db="EMBL/GenBank/DDBJ databases">
        <authorList>
            <person name="Hornung V.Bastian."/>
        </authorList>
    </citation>
    <scope>NUCLEOTIDE SEQUENCE</scope>
    <source>
        <strain evidence="14">PCE-S</strain>
    </source>
</reference>
<reference evidence="15 16" key="2">
    <citation type="submission" date="2015-12" db="EMBL/GenBank/DDBJ databases">
        <title>Draft Genome Sequence of Desulfitobacterium hafniense Strain DH, a Sulfate-reducing Bacterium Isolated from Paddy Soils.</title>
        <authorList>
            <person name="Bao P."/>
            <person name="Zhang X."/>
            <person name="Li G."/>
        </authorList>
    </citation>
    <scope>NUCLEOTIDE SEQUENCE [LARGE SCALE GENOMIC DNA]</scope>
    <source>
        <strain evidence="15 16">DH</strain>
    </source>
</reference>
<dbReference type="PATRIC" id="fig|49338.4.peg.1895"/>
<keyword evidence="4" id="KW-1003">Cell membrane</keyword>
<keyword evidence="7" id="KW-0479">Metal-binding</keyword>
<dbReference type="EMBL" id="LOCK01000028">
    <property type="protein sequence ID" value="KTE91031.1"/>
    <property type="molecule type" value="Genomic_DNA"/>
</dbReference>
<keyword evidence="9 12" id="KW-1133">Transmembrane helix</keyword>
<dbReference type="GO" id="GO:0005886">
    <property type="term" value="C:plasma membrane"/>
    <property type="evidence" value="ECO:0007669"/>
    <property type="project" value="UniProtKB-SubCell"/>
</dbReference>
<comment type="subcellular location">
    <subcellularLocation>
        <location evidence="1">Cell membrane</location>
        <topology evidence="1">Multi-pass membrane protein</topology>
    </subcellularLocation>
</comment>
<dbReference type="GO" id="GO:0022904">
    <property type="term" value="P:respiratory electron transport chain"/>
    <property type="evidence" value="ECO:0007669"/>
    <property type="project" value="InterPro"/>
</dbReference>
<comment type="similarity">
    <text evidence="2">Belongs to the HupC/HyaC/HydC family.</text>
</comment>
<feature type="transmembrane region" description="Helical" evidence="12">
    <location>
        <begin position="155"/>
        <end position="175"/>
    </location>
</feature>
<evidence type="ECO:0000256" key="6">
    <source>
        <dbReference type="ARBA" id="ARBA00022692"/>
    </source>
</evidence>
<evidence type="ECO:0000313" key="14">
    <source>
        <dbReference type="EMBL" id="CDX01649.1"/>
    </source>
</evidence>
<evidence type="ECO:0000313" key="15">
    <source>
        <dbReference type="EMBL" id="KTE91031.1"/>
    </source>
</evidence>
<keyword evidence="8" id="KW-0249">Electron transport</keyword>
<sequence>MANPADHPLSHRITHWINLINFIALIITGMMIHSPYQGMPMNLVRNIHFIFMFSLIFTGIVRFYISFFTKQRDYRKFLLDSYDIKTFIPQIKYYLFLQKDHPVNPNPYNPLQKLAYIGLPILAVLQILTGAILYLPMVFPGLEATLGGLAAIRGFHYVITWLFIAIIAVHVYMVFTEAVDQFWYMFFGKTRKKDKVPPSDKATTARS</sequence>
<dbReference type="PRINTS" id="PR00161">
    <property type="entry name" value="NIHGNASECYTB"/>
</dbReference>
<keyword evidence="6 12" id="KW-0812">Transmembrane</keyword>
<dbReference type="GO" id="GO:0005506">
    <property type="term" value="F:iron ion binding"/>
    <property type="evidence" value="ECO:0007669"/>
    <property type="project" value="InterPro"/>
</dbReference>
<dbReference type="PANTHER" id="PTHR30485:SF0">
    <property type="entry name" value="NI_FE-HYDROGENASE 1 B-TYPE CYTOCHROME SUBUNIT-RELATED"/>
    <property type="match status" value="1"/>
</dbReference>
<evidence type="ECO:0000256" key="2">
    <source>
        <dbReference type="ARBA" id="ARBA00008622"/>
    </source>
</evidence>
<accession>A0A098AYF5</accession>
<dbReference type="OrthoDB" id="257690at2"/>
<dbReference type="InterPro" id="IPR051542">
    <property type="entry name" value="Hydrogenase_cytochrome"/>
</dbReference>
<dbReference type="GO" id="GO:0020037">
    <property type="term" value="F:heme binding"/>
    <property type="evidence" value="ECO:0007669"/>
    <property type="project" value="TreeGrafter"/>
</dbReference>
<feature type="transmembrane region" description="Helical" evidence="12">
    <location>
        <begin position="47"/>
        <end position="65"/>
    </location>
</feature>
<feature type="domain" description="Cytochrome b561 bacterial/Ni-hydrogenase" evidence="13">
    <location>
        <begin position="7"/>
        <end position="188"/>
    </location>
</feature>
<evidence type="ECO:0000256" key="5">
    <source>
        <dbReference type="ARBA" id="ARBA00022617"/>
    </source>
</evidence>
<feature type="transmembrane region" description="Helical" evidence="12">
    <location>
        <begin position="114"/>
        <end position="135"/>
    </location>
</feature>
<evidence type="ECO:0000313" key="16">
    <source>
        <dbReference type="Proteomes" id="UP000054623"/>
    </source>
</evidence>
<evidence type="ECO:0000256" key="4">
    <source>
        <dbReference type="ARBA" id="ARBA00022475"/>
    </source>
</evidence>
<evidence type="ECO:0000256" key="7">
    <source>
        <dbReference type="ARBA" id="ARBA00022723"/>
    </source>
</evidence>
<evidence type="ECO:0000256" key="9">
    <source>
        <dbReference type="ARBA" id="ARBA00022989"/>
    </source>
</evidence>